<evidence type="ECO:0008006" key="4">
    <source>
        <dbReference type="Google" id="ProtNLM"/>
    </source>
</evidence>
<organism evidence="2 3">
    <name type="scientific">Viridibacillus soli</name>
    <dbReference type="NCBI Taxonomy" id="2798301"/>
    <lineage>
        <taxon>Bacteria</taxon>
        <taxon>Bacillati</taxon>
        <taxon>Bacillota</taxon>
        <taxon>Bacilli</taxon>
        <taxon>Bacillales</taxon>
        <taxon>Caryophanaceae</taxon>
        <taxon>Viridibacillus</taxon>
    </lineage>
</organism>
<name>A0ABS1H4A7_9BACL</name>
<keyword evidence="3" id="KW-1185">Reference proteome</keyword>
<evidence type="ECO:0000313" key="2">
    <source>
        <dbReference type="EMBL" id="MBK3494236.1"/>
    </source>
</evidence>
<keyword evidence="1" id="KW-0472">Membrane</keyword>
<feature type="transmembrane region" description="Helical" evidence="1">
    <location>
        <begin position="32"/>
        <end position="53"/>
    </location>
</feature>
<evidence type="ECO:0000313" key="3">
    <source>
        <dbReference type="Proteomes" id="UP000618943"/>
    </source>
</evidence>
<proteinExistence type="predicted"/>
<keyword evidence="1" id="KW-0812">Transmembrane</keyword>
<reference evidence="2 3" key="1">
    <citation type="submission" date="2020-12" db="EMBL/GenBank/DDBJ databases">
        <title>YIM B01967 draft genome.</title>
        <authorList>
            <person name="Yan X."/>
        </authorList>
    </citation>
    <scope>NUCLEOTIDE SEQUENCE [LARGE SCALE GENOMIC DNA]</scope>
    <source>
        <strain evidence="2 3">YIM B01967</strain>
    </source>
</reference>
<gene>
    <name evidence="2" type="ORF">JFL43_05070</name>
</gene>
<sequence>MDKMWSTLSVLLFSFVISYLLASAFNKYGLEVNSIITSIIIVISAVTIVEMIIKLTPSKPKLN</sequence>
<dbReference type="Proteomes" id="UP000618943">
    <property type="component" value="Unassembled WGS sequence"/>
</dbReference>
<accession>A0ABS1H4A7</accession>
<dbReference type="EMBL" id="JAEOAH010000004">
    <property type="protein sequence ID" value="MBK3494236.1"/>
    <property type="molecule type" value="Genomic_DNA"/>
</dbReference>
<dbReference type="RefSeq" id="WP_200748197.1">
    <property type="nucleotide sequence ID" value="NZ_JAEOAH010000004.1"/>
</dbReference>
<evidence type="ECO:0000256" key="1">
    <source>
        <dbReference type="SAM" id="Phobius"/>
    </source>
</evidence>
<keyword evidence="1" id="KW-1133">Transmembrane helix</keyword>
<protein>
    <recommendedName>
        <fullName evidence="4">DeoR faimly transcriptional regulator</fullName>
    </recommendedName>
</protein>
<comment type="caution">
    <text evidence="2">The sequence shown here is derived from an EMBL/GenBank/DDBJ whole genome shotgun (WGS) entry which is preliminary data.</text>
</comment>